<sequence length="154" mass="18246">MYDFSFVAKCFHNRQENNIRLILQSVPAIRNFFNGEWLEWFALMSCLQYSKERKKRFSCARNLKITLQNNELYELDVFMLIDGDLPICIECKTGEFRQYIDKYITLRKRLGMKGNNFILCITGLSDEHARGLTTMYDLTFTNELDLPTQIARVF</sequence>
<accession>A0A9D7I6E7</accession>
<dbReference type="SUPFAM" id="SSF52980">
    <property type="entry name" value="Restriction endonuclease-like"/>
    <property type="match status" value="1"/>
</dbReference>
<dbReference type="EMBL" id="JADJNC010000004">
    <property type="protein sequence ID" value="MBK7422191.1"/>
    <property type="molecule type" value="Genomic_DNA"/>
</dbReference>
<dbReference type="InterPro" id="IPR011335">
    <property type="entry name" value="Restrct_endonuc-II-like"/>
</dbReference>
<dbReference type="InterPro" id="IPR011856">
    <property type="entry name" value="tRNA_endonuc-like_dom_sf"/>
</dbReference>
<gene>
    <name evidence="1" type="ORF">IPJ48_03325</name>
</gene>
<proteinExistence type="predicted"/>
<evidence type="ECO:0000313" key="2">
    <source>
        <dbReference type="Proteomes" id="UP000886602"/>
    </source>
</evidence>
<comment type="caution">
    <text evidence="1">The sequence shown here is derived from an EMBL/GenBank/DDBJ whole genome shotgun (WGS) entry which is preliminary data.</text>
</comment>
<dbReference type="Proteomes" id="UP000886602">
    <property type="component" value="Unassembled WGS sequence"/>
</dbReference>
<dbReference type="Gene3D" id="3.40.1350.10">
    <property type="match status" value="1"/>
</dbReference>
<evidence type="ECO:0000313" key="1">
    <source>
        <dbReference type="EMBL" id="MBK7422191.1"/>
    </source>
</evidence>
<dbReference type="GO" id="GO:0003676">
    <property type="term" value="F:nucleic acid binding"/>
    <property type="evidence" value="ECO:0007669"/>
    <property type="project" value="InterPro"/>
</dbReference>
<name>A0A9D7I6E7_9RHOO</name>
<organism evidence="1 2">
    <name type="scientific">Candidatus Propionivibrio dominans</name>
    <dbReference type="NCBI Taxonomy" id="2954373"/>
    <lineage>
        <taxon>Bacteria</taxon>
        <taxon>Pseudomonadati</taxon>
        <taxon>Pseudomonadota</taxon>
        <taxon>Betaproteobacteria</taxon>
        <taxon>Rhodocyclales</taxon>
        <taxon>Rhodocyclaceae</taxon>
        <taxon>Propionivibrio</taxon>
    </lineage>
</organism>
<reference evidence="1" key="1">
    <citation type="submission" date="2020-10" db="EMBL/GenBank/DDBJ databases">
        <title>Connecting structure to function with the recovery of over 1000 high-quality activated sludge metagenome-assembled genomes encoding full-length rRNA genes using long-read sequencing.</title>
        <authorList>
            <person name="Singleton C.M."/>
            <person name="Petriglieri F."/>
            <person name="Kristensen J.M."/>
            <person name="Kirkegaard R.H."/>
            <person name="Michaelsen T.Y."/>
            <person name="Andersen M.H."/>
            <person name="Karst S.M."/>
            <person name="Dueholm M.S."/>
            <person name="Nielsen P.H."/>
            <person name="Albertsen M."/>
        </authorList>
    </citation>
    <scope>NUCLEOTIDE SEQUENCE</scope>
    <source>
        <strain evidence="1">EsbW_18-Q3-R4-48_MAXAC.044</strain>
    </source>
</reference>
<dbReference type="AlphaFoldDB" id="A0A9D7I6E7"/>
<protein>
    <submittedName>
        <fullName evidence="1">Uncharacterized protein</fullName>
    </submittedName>
</protein>